<comment type="caution">
    <text evidence="5">The sequence shown here is derived from an EMBL/GenBank/DDBJ whole genome shotgun (WGS) entry which is preliminary data.</text>
</comment>
<dbReference type="GO" id="GO:0004315">
    <property type="term" value="F:3-oxoacyl-[acyl-carrier-protein] synthase activity"/>
    <property type="evidence" value="ECO:0007669"/>
    <property type="project" value="InterPro"/>
</dbReference>
<dbReference type="AlphaFoldDB" id="A0A972FFH8"/>
<evidence type="ECO:0000256" key="1">
    <source>
        <dbReference type="ARBA" id="ARBA00008467"/>
    </source>
</evidence>
<accession>A0A972FFH8</accession>
<dbReference type="GO" id="GO:0006633">
    <property type="term" value="P:fatty acid biosynthetic process"/>
    <property type="evidence" value="ECO:0007669"/>
    <property type="project" value="InterPro"/>
</dbReference>
<organism evidence="5 6">
    <name type="scientific">Azoarcus taiwanensis</name>
    <dbReference type="NCBI Taxonomy" id="666964"/>
    <lineage>
        <taxon>Bacteria</taxon>
        <taxon>Pseudomonadati</taxon>
        <taxon>Pseudomonadota</taxon>
        <taxon>Betaproteobacteria</taxon>
        <taxon>Rhodocyclales</taxon>
        <taxon>Zoogloeaceae</taxon>
        <taxon>Azoarcus</taxon>
    </lineage>
</organism>
<dbReference type="InterPro" id="IPR000794">
    <property type="entry name" value="Beta-ketoacyl_synthase"/>
</dbReference>
<dbReference type="SUPFAM" id="SSF53901">
    <property type="entry name" value="Thiolase-like"/>
    <property type="match status" value="2"/>
</dbReference>
<dbReference type="InterPro" id="IPR016039">
    <property type="entry name" value="Thiolase-like"/>
</dbReference>
<dbReference type="NCBIfam" id="NF006587">
    <property type="entry name" value="PRK09116.1"/>
    <property type="match status" value="1"/>
</dbReference>
<protein>
    <submittedName>
        <fullName evidence="5">Beta-ketoacyl-ACP synthase</fullName>
    </submittedName>
</protein>
<dbReference type="SMART" id="SM00825">
    <property type="entry name" value="PKS_KS"/>
    <property type="match status" value="1"/>
</dbReference>
<evidence type="ECO:0000256" key="2">
    <source>
        <dbReference type="ARBA" id="ARBA00022679"/>
    </source>
</evidence>
<evidence type="ECO:0000256" key="3">
    <source>
        <dbReference type="RuleBase" id="RU003694"/>
    </source>
</evidence>
<keyword evidence="6" id="KW-1185">Reference proteome</keyword>
<dbReference type="Gene3D" id="3.40.47.10">
    <property type="match status" value="2"/>
</dbReference>
<feature type="domain" description="Ketosynthase family 3 (KS3)" evidence="4">
    <location>
        <begin position="1"/>
        <end position="406"/>
    </location>
</feature>
<dbReference type="InterPro" id="IPR014030">
    <property type="entry name" value="Ketoacyl_synth_N"/>
</dbReference>
<dbReference type="Pfam" id="PF02801">
    <property type="entry name" value="Ketoacyl-synt_C"/>
    <property type="match status" value="1"/>
</dbReference>
<dbReference type="InterPro" id="IPR014031">
    <property type="entry name" value="Ketoacyl_synth_C"/>
</dbReference>
<evidence type="ECO:0000313" key="6">
    <source>
        <dbReference type="Proteomes" id="UP000599523"/>
    </source>
</evidence>
<gene>
    <name evidence="5" type="ORF">GPA21_12310</name>
</gene>
<sequence length="407" mass="43009">MRRVVVTGMAGITALGETWAEIAPRLRAQRSGVRTMPEWDRFTDLHTRLGAPVDRFTVPEHYPRRAVRSMGRVALMSVRATELALSNAGLIDTPEIRDGSMGIAYGSSAGSVEPVRAFGQMLETGSMLGVTSSSYIQMMSHTGAVNIGLHFGLTGRIIPTSSACTSGSQAIGYAYEAIRFGRQDMMIAGGSEELTALSAAVFDTLFATSTRNDTPGLTPRPFDVARDGLVVGEGAAALVLEELEHARARGATIYAEIVGFGCNSDGKHITQPESATMATAMRLALDDASLPPQEIAYVNAHGTATDRGDVAESHATAEILGEGVPFSSLKGHFGHTLGACGAIEAWLSIGMLRSGWFAPTANLESVDPACASLDYITGQGRSIAAECIMTNNFAFGGINTSLIFKRI</sequence>
<name>A0A972FFH8_9RHOO</name>
<evidence type="ECO:0000313" key="5">
    <source>
        <dbReference type="EMBL" id="NMG03750.1"/>
    </source>
</evidence>
<dbReference type="Pfam" id="PF00109">
    <property type="entry name" value="ketoacyl-synt"/>
    <property type="match status" value="1"/>
</dbReference>
<dbReference type="PROSITE" id="PS52004">
    <property type="entry name" value="KS3_2"/>
    <property type="match status" value="1"/>
</dbReference>
<dbReference type="RefSeq" id="WP_168988446.1">
    <property type="nucleotide sequence ID" value="NZ_CAWPHM010000299.1"/>
</dbReference>
<dbReference type="Proteomes" id="UP000599523">
    <property type="component" value="Unassembled WGS sequence"/>
</dbReference>
<dbReference type="CDD" id="cd00834">
    <property type="entry name" value="KAS_I_II"/>
    <property type="match status" value="1"/>
</dbReference>
<dbReference type="PROSITE" id="PS00606">
    <property type="entry name" value="KS3_1"/>
    <property type="match status" value="1"/>
</dbReference>
<dbReference type="FunFam" id="3.40.47.10:FF:000018">
    <property type="entry name" value="3-oxoacyl-[acyl-carrier-protein] synthase 2"/>
    <property type="match status" value="1"/>
</dbReference>
<dbReference type="GO" id="GO:0005829">
    <property type="term" value="C:cytosol"/>
    <property type="evidence" value="ECO:0007669"/>
    <property type="project" value="TreeGrafter"/>
</dbReference>
<comment type="similarity">
    <text evidence="1 3">Belongs to the thiolase-like superfamily. Beta-ketoacyl-ACP synthases family.</text>
</comment>
<proteinExistence type="inferred from homology"/>
<dbReference type="PANTHER" id="PTHR11712:SF325">
    <property type="entry name" value="3-OXOACYL-(ACYL-CARRIER-PROTEIN) SYNTHASE II FABF"/>
    <property type="match status" value="1"/>
</dbReference>
<dbReference type="EMBL" id="WTVM01000071">
    <property type="protein sequence ID" value="NMG03750.1"/>
    <property type="molecule type" value="Genomic_DNA"/>
</dbReference>
<dbReference type="InterPro" id="IPR018201">
    <property type="entry name" value="Ketoacyl_synth_AS"/>
</dbReference>
<keyword evidence="2 3" id="KW-0808">Transferase</keyword>
<evidence type="ECO:0000259" key="4">
    <source>
        <dbReference type="PROSITE" id="PS52004"/>
    </source>
</evidence>
<reference evidence="5" key="1">
    <citation type="submission" date="2019-12" db="EMBL/GenBank/DDBJ databases">
        <title>Comparative genomics gives insights into the taxonomy of the Azoarcus-Aromatoleum group and reveals separate origins of nif in the plant-associated Azoarcus and non-plant-associated Aromatoleum sub-groups.</title>
        <authorList>
            <person name="Lafos M."/>
            <person name="Maluk M."/>
            <person name="Batista M."/>
            <person name="Junghare M."/>
            <person name="Carmona M."/>
            <person name="Faoro H."/>
            <person name="Cruz L.M."/>
            <person name="Battistoni F."/>
            <person name="De Souza E."/>
            <person name="Pedrosa F."/>
            <person name="Chen W.-M."/>
            <person name="Poole P.S."/>
            <person name="Dixon R.A."/>
            <person name="James E.K."/>
        </authorList>
    </citation>
    <scope>NUCLEOTIDE SEQUENCE</scope>
    <source>
        <strain evidence="5">NSC3</strain>
    </source>
</reference>
<dbReference type="PANTHER" id="PTHR11712">
    <property type="entry name" value="POLYKETIDE SYNTHASE-RELATED"/>
    <property type="match status" value="1"/>
</dbReference>
<dbReference type="InterPro" id="IPR020841">
    <property type="entry name" value="PKS_Beta-ketoAc_synthase_dom"/>
</dbReference>